<reference evidence="2" key="1">
    <citation type="journal article" date="2023" name="Front. Plant Sci.">
        <title>Chromosomal-level genome assembly of Melastoma candidum provides insights into trichome evolution.</title>
        <authorList>
            <person name="Zhong Y."/>
            <person name="Wu W."/>
            <person name="Sun C."/>
            <person name="Zou P."/>
            <person name="Liu Y."/>
            <person name="Dai S."/>
            <person name="Zhou R."/>
        </authorList>
    </citation>
    <scope>NUCLEOTIDE SEQUENCE [LARGE SCALE GENOMIC DNA]</scope>
</reference>
<gene>
    <name evidence="1" type="ORF">MLD38_028181</name>
</gene>
<protein>
    <submittedName>
        <fullName evidence="1">Uncharacterized protein</fullName>
    </submittedName>
</protein>
<sequence length="148" mass="16835">MQRQPQRRTVGDAEEVLLSLQFTSLQKDRSCSIRCRMKRALDLDTGLSKIDMTLIIVIIGASVKLARSKIFPTLFALFYEDHLPIQSIVKIISRDAGMVLLRFGNRRRTRMEEGLIGRKSAESFHSIEACRAQAVTEQGRRLLTELSN</sequence>
<comment type="caution">
    <text evidence="1">The sequence shown here is derived from an EMBL/GenBank/DDBJ whole genome shotgun (WGS) entry which is preliminary data.</text>
</comment>
<evidence type="ECO:0000313" key="1">
    <source>
        <dbReference type="EMBL" id="KAI4329840.1"/>
    </source>
</evidence>
<name>A0ACB9N6A5_9MYRT</name>
<proteinExistence type="predicted"/>
<accession>A0ACB9N6A5</accession>
<dbReference type="Proteomes" id="UP001057402">
    <property type="component" value="Chromosome 8"/>
</dbReference>
<keyword evidence="2" id="KW-1185">Reference proteome</keyword>
<dbReference type="EMBL" id="CM042887">
    <property type="protein sequence ID" value="KAI4329840.1"/>
    <property type="molecule type" value="Genomic_DNA"/>
</dbReference>
<organism evidence="1 2">
    <name type="scientific">Melastoma candidum</name>
    <dbReference type="NCBI Taxonomy" id="119954"/>
    <lineage>
        <taxon>Eukaryota</taxon>
        <taxon>Viridiplantae</taxon>
        <taxon>Streptophyta</taxon>
        <taxon>Embryophyta</taxon>
        <taxon>Tracheophyta</taxon>
        <taxon>Spermatophyta</taxon>
        <taxon>Magnoliopsida</taxon>
        <taxon>eudicotyledons</taxon>
        <taxon>Gunneridae</taxon>
        <taxon>Pentapetalae</taxon>
        <taxon>rosids</taxon>
        <taxon>malvids</taxon>
        <taxon>Myrtales</taxon>
        <taxon>Melastomataceae</taxon>
        <taxon>Melastomatoideae</taxon>
        <taxon>Melastomateae</taxon>
        <taxon>Melastoma</taxon>
    </lineage>
</organism>
<evidence type="ECO:0000313" key="2">
    <source>
        <dbReference type="Proteomes" id="UP001057402"/>
    </source>
</evidence>